<dbReference type="EMBL" id="MU839012">
    <property type="protein sequence ID" value="KAK1766317.1"/>
    <property type="molecule type" value="Genomic_DNA"/>
</dbReference>
<dbReference type="CDD" id="cd02440">
    <property type="entry name" value="AdoMet_MTases"/>
    <property type="match status" value="1"/>
</dbReference>
<comment type="caution">
    <text evidence="3">The sequence shown here is derived from an EMBL/GenBank/DDBJ whole genome shotgun (WGS) entry which is preliminary data.</text>
</comment>
<name>A0AAJ0FG81_9PEZI</name>
<evidence type="ECO:0000313" key="3">
    <source>
        <dbReference type="EMBL" id="KAK1766317.1"/>
    </source>
</evidence>
<keyword evidence="4" id="KW-1185">Reference proteome</keyword>
<dbReference type="Pfam" id="PF13489">
    <property type="entry name" value="Methyltransf_23"/>
    <property type="match status" value="1"/>
</dbReference>
<sequence length="360" mass="40070">MADNTPAAVPEISTRDQTTASLSDQSDFSTGLSVDDDADSALGDVDAPPSTQSLRSSIYEYVEEHGRTFHRYKQGRYWMPNDAVEQERLDLQHAVFTMRLGGELGLAPISDPQSVLDLGTGTGIWAIECALKYPSARVVGTDLSPIQPEYVPPNCSFEVDDAEDEWVYGGGTGDGGGGRFDYVHLRMMFHCFSDHRRVMRSALAHLRPGGYMEWQDWSCVLRCADGTMSGTALERWSRLYVEAGGRLGRDMLAPHKYKGWMSGAGFVDVVERRLAVPGNPWAKGRENKRLGSLQMSNFLDGLHAASMTLFTRGLGMTPEEVELLLVDCRKAIKDTGIHFYWLTYVVYGRRPREDELPLAE</sequence>
<dbReference type="GO" id="GO:0008168">
    <property type="term" value="F:methyltransferase activity"/>
    <property type="evidence" value="ECO:0007669"/>
    <property type="project" value="UniProtKB-KW"/>
</dbReference>
<organism evidence="3 4">
    <name type="scientific">Phialemonium atrogriseum</name>
    <dbReference type="NCBI Taxonomy" id="1093897"/>
    <lineage>
        <taxon>Eukaryota</taxon>
        <taxon>Fungi</taxon>
        <taxon>Dikarya</taxon>
        <taxon>Ascomycota</taxon>
        <taxon>Pezizomycotina</taxon>
        <taxon>Sordariomycetes</taxon>
        <taxon>Sordariomycetidae</taxon>
        <taxon>Cephalothecales</taxon>
        <taxon>Cephalothecaceae</taxon>
        <taxon>Phialemonium</taxon>
    </lineage>
</organism>
<dbReference type="Gene3D" id="3.40.50.150">
    <property type="entry name" value="Vaccinia Virus protein VP39"/>
    <property type="match status" value="1"/>
</dbReference>
<evidence type="ECO:0000256" key="1">
    <source>
        <dbReference type="ARBA" id="ARBA00038158"/>
    </source>
</evidence>
<dbReference type="GO" id="GO:0032259">
    <property type="term" value="P:methylation"/>
    <property type="evidence" value="ECO:0007669"/>
    <property type="project" value="UniProtKB-KW"/>
</dbReference>
<accession>A0AAJ0FG81</accession>
<dbReference type="GeneID" id="85314303"/>
<dbReference type="AlphaFoldDB" id="A0AAJ0FG81"/>
<gene>
    <name evidence="3" type="ORF">QBC33DRAFT_579135</name>
</gene>
<comment type="similarity">
    <text evidence="1">Belongs to the methyltransferase superfamily. LaeA methyltransferase family.</text>
</comment>
<feature type="region of interest" description="Disordered" evidence="2">
    <location>
        <begin position="1"/>
        <end position="52"/>
    </location>
</feature>
<reference evidence="3" key="1">
    <citation type="submission" date="2023-06" db="EMBL/GenBank/DDBJ databases">
        <title>Genome-scale phylogeny and comparative genomics of the fungal order Sordariales.</title>
        <authorList>
            <consortium name="Lawrence Berkeley National Laboratory"/>
            <person name="Hensen N."/>
            <person name="Bonometti L."/>
            <person name="Westerberg I."/>
            <person name="Brannstrom I.O."/>
            <person name="Guillou S."/>
            <person name="Cros-Aarteil S."/>
            <person name="Calhoun S."/>
            <person name="Haridas S."/>
            <person name="Kuo A."/>
            <person name="Mondo S."/>
            <person name="Pangilinan J."/>
            <person name="Riley R."/>
            <person name="Labutti K."/>
            <person name="Andreopoulos B."/>
            <person name="Lipzen A."/>
            <person name="Chen C."/>
            <person name="Yanf M."/>
            <person name="Daum C."/>
            <person name="Ng V."/>
            <person name="Clum A."/>
            <person name="Steindorff A."/>
            <person name="Ohm R."/>
            <person name="Martin F."/>
            <person name="Silar P."/>
            <person name="Natvig D."/>
            <person name="Lalanne C."/>
            <person name="Gautier V."/>
            <person name="Ament-Velasquez S.L."/>
            <person name="Kruys A."/>
            <person name="Hutchinson M.I."/>
            <person name="Powell A.J."/>
            <person name="Barry K."/>
            <person name="Miller A.N."/>
            <person name="Grigoriev I.V."/>
            <person name="Debuchy R."/>
            <person name="Gladieux P."/>
            <person name="Thoren M.H."/>
            <person name="Johannesson H."/>
        </authorList>
    </citation>
    <scope>NUCLEOTIDE SEQUENCE</scope>
    <source>
        <strain evidence="3">8032-3</strain>
    </source>
</reference>
<dbReference type="Proteomes" id="UP001244011">
    <property type="component" value="Unassembled WGS sequence"/>
</dbReference>
<feature type="compositionally biased region" description="Polar residues" evidence="2">
    <location>
        <begin position="15"/>
        <end position="30"/>
    </location>
</feature>
<evidence type="ECO:0000313" key="4">
    <source>
        <dbReference type="Proteomes" id="UP001244011"/>
    </source>
</evidence>
<dbReference type="PANTHER" id="PTHR43591">
    <property type="entry name" value="METHYLTRANSFERASE"/>
    <property type="match status" value="1"/>
</dbReference>
<dbReference type="RefSeq" id="XP_060282530.1">
    <property type="nucleotide sequence ID" value="XM_060431116.1"/>
</dbReference>
<dbReference type="PANTHER" id="PTHR43591:SF102">
    <property type="entry name" value="S-ADENOSYL-L-METHIONINE-DEPENDENT METHYLTRANSFERASE"/>
    <property type="match status" value="1"/>
</dbReference>
<proteinExistence type="inferred from homology"/>
<keyword evidence="3" id="KW-0489">Methyltransferase</keyword>
<dbReference type="InterPro" id="IPR029063">
    <property type="entry name" value="SAM-dependent_MTases_sf"/>
</dbReference>
<dbReference type="SUPFAM" id="SSF53335">
    <property type="entry name" value="S-adenosyl-L-methionine-dependent methyltransferases"/>
    <property type="match status" value="1"/>
</dbReference>
<protein>
    <submittedName>
        <fullName evidence="3">S-adenosyl-L-methionine-dependent methyltransferase</fullName>
    </submittedName>
</protein>
<keyword evidence="3" id="KW-0808">Transferase</keyword>
<evidence type="ECO:0000256" key="2">
    <source>
        <dbReference type="SAM" id="MobiDB-lite"/>
    </source>
</evidence>